<protein>
    <recommendedName>
        <fullName evidence="3 9">4-diphosphocytidyl-2-C-methyl-D-erythritol kinase</fullName>
        <shortName evidence="9">CMK</shortName>
        <ecNumber evidence="2 9">2.7.1.148</ecNumber>
    </recommendedName>
    <alternativeName>
        <fullName evidence="8 9">4-(cytidine-5'-diphospho)-2-C-methyl-D-erythritol kinase</fullName>
    </alternativeName>
</protein>
<dbReference type="GO" id="GO:0050515">
    <property type="term" value="F:4-(cytidine 5'-diphospho)-2-C-methyl-D-erythritol kinase activity"/>
    <property type="evidence" value="ECO:0007669"/>
    <property type="project" value="UniProtKB-UniRule"/>
</dbReference>
<dbReference type="Gene3D" id="3.30.70.890">
    <property type="entry name" value="GHMP kinase, C-terminal domain"/>
    <property type="match status" value="1"/>
</dbReference>
<dbReference type="AlphaFoldDB" id="A0A9D1HLB9"/>
<evidence type="ECO:0000256" key="3">
    <source>
        <dbReference type="ARBA" id="ARBA00017473"/>
    </source>
</evidence>
<dbReference type="Pfam" id="PF08544">
    <property type="entry name" value="GHMP_kinases_C"/>
    <property type="match status" value="1"/>
</dbReference>
<evidence type="ECO:0000259" key="10">
    <source>
        <dbReference type="Pfam" id="PF00288"/>
    </source>
</evidence>
<evidence type="ECO:0000259" key="11">
    <source>
        <dbReference type="Pfam" id="PF08544"/>
    </source>
</evidence>
<dbReference type="InterPro" id="IPR013750">
    <property type="entry name" value="GHMP_kinase_C_dom"/>
</dbReference>
<dbReference type="InterPro" id="IPR036554">
    <property type="entry name" value="GHMP_kinase_C_sf"/>
</dbReference>
<dbReference type="PIRSF" id="PIRSF010376">
    <property type="entry name" value="IspE"/>
    <property type="match status" value="1"/>
</dbReference>
<organism evidence="12 13">
    <name type="scientific">Candidatus Fimiplasma intestinipullorum</name>
    <dbReference type="NCBI Taxonomy" id="2840825"/>
    <lineage>
        <taxon>Bacteria</taxon>
        <taxon>Bacillati</taxon>
        <taxon>Bacillota</taxon>
        <taxon>Clostridia</taxon>
        <taxon>Eubacteriales</taxon>
        <taxon>Candidatus Fimiplasma</taxon>
    </lineage>
</organism>
<evidence type="ECO:0000256" key="5">
    <source>
        <dbReference type="ARBA" id="ARBA00022741"/>
    </source>
</evidence>
<dbReference type="InterPro" id="IPR006204">
    <property type="entry name" value="GHMP_kinase_N_dom"/>
</dbReference>
<evidence type="ECO:0000256" key="2">
    <source>
        <dbReference type="ARBA" id="ARBA00012052"/>
    </source>
</evidence>
<name>A0A9D1HLB9_9FIRM</name>
<keyword evidence="6 9" id="KW-0418">Kinase</keyword>
<feature type="domain" description="GHMP kinase N-terminal" evidence="10">
    <location>
        <begin position="63"/>
        <end position="140"/>
    </location>
</feature>
<evidence type="ECO:0000313" key="12">
    <source>
        <dbReference type="EMBL" id="HIU12531.1"/>
    </source>
</evidence>
<sequence length="280" mass="31389">MKERAYAKINLALDVKRRREDGYHDLEMIMAPITLHDLLYIDVIDEGIEISTNNRMIPVNEKNIVYKIISLVKDIYHIEKGVRVHIFKHIPMQAGLAGGSADGAACLRALNRLFRLNLGYDVLAELGGKVGADIPFCVYQKMAFVQGTGEKLEFINGKLDCHLLLVKPKRGVSTKLAFSRLDLAQCDHPDCGKMKQAIINHDYQGVIDQLGNSLEQPSLQLVKDIEQIREDLLTLGFDGALMSGSGSCVFGLTRDTQLLDRAHATLRRKYPFVCRSMFQS</sequence>
<dbReference type="PANTHER" id="PTHR43527:SF2">
    <property type="entry name" value="4-DIPHOSPHOCYTIDYL-2-C-METHYL-D-ERYTHRITOL KINASE, CHLOROPLASTIC"/>
    <property type="match status" value="1"/>
</dbReference>
<evidence type="ECO:0000256" key="1">
    <source>
        <dbReference type="ARBA" id="ARBA00009684"/>
    </source>
</evidence>
<dbReference type="Gene3D" id="3.30.230.10">
    <property type="match status" value="1"/>
</dbReference>
<dbReference type="EMBL" id="DVMJ01000002">
    <property type="protein sequence ID" value="HIU12531.1"/>
    <property type="molecule type" value="Genomic_DNA"/>
</dbReference>
<dbReference type="InterPro" id="IPR014721">
    <property type="entry name" value="Ribsml_uS5_D2-typ_fold_subgr"/>
</dbReference>
<comment type="caution">
    <text evidence="12">The sequence shown here is derived from an EMBL/GenBank/DDBJ whole genome shotgun (WGS) entry which is preliminary data.</text>
</comment>
<dbReference type="GO" id="GO:0005524">
    <property type="term" value="F:ATP binding"/>
    <property type="evidence" value="ECO:0007669"/>
    <property type="project" value="UniProtKB-UniRule"/>
</dbReference>
<dbReference type="NCBIfam" id="TIGR00154">
    <property type="entry name" value="ispE"/>
    <property type="match status" value="1"/>
</dbReference>
<keyword evidence="5 9" id="KW-0547">Nucleotide-binding</keyword>
<dbReference type="SUPFAM" id="SSF54211">
    <property type="entry name" value="Ribosomal protein S5 domain 2-like"/>
    <property type="match status" value="1"/>
</dbReference>
<reference evidence="12" key="2">
    <citation type="journal article" date="2021" name="PeerJ">
        <title>Extensive microbial diversity within the chicken gut microbiome revealed by metagenomics and culture.</title>
        <authorList>
            <person name="Gilroy R."/>
            <person name="Ravi A."/>
            <person name="Getino M."/>
            <person name="Pursley I."/>
            <person name="Horton D.L."/>
            <person name="Alikhan N.F."/>
            <person name="Baker D."/>
            <person name="Gharbi K."/>
            <person name="Hall N."/>
            <person name="Watson M."/>
            <person name="Adriaenssens E.M."/>
            <person name="Foster-Nyarko E."/>
            <person name="Jarju S."/>
            <person name="Secka A."/>
            <person name="Antonio M."/>
            <person name="Oren A."/>
            <person name="Chaudhuri R.R."/>
            <person name="La Ragione R."/>
            <person name="Hildebrand F."/>
            <person name="Pallen M.J."/>
        </authorList>
    </citation>
    <scope>NUCLEOTIDE SEQUENCE</scope>
    <source>
        <strain evidence="12">CHK195-11698</strain>
    </source>
</reference>
<dbReference type="InterPro" id="IPR004424">
    <property type="entry name" value="IspE"/>
</dbReference>
<evidence type="ECO:0000256" key="4">
    <source>
        <dbReference type="ARBA" id="ARBA00022679"/>
    </source>
</evidence>
<comment type="pathway">
    <text evidence="9">Isoprenoid biosynthesis; isopentenyl diphosphate biosynthesis via DXP pathway; isopentenyl diphosphate from 1-deoxy-D-xylulose 5-phosphate: step 3/6.</text>
</comment>
<comment type="catalytic activity">
    <reaction evidence="9">
        <text>4-CDP-2-C-methyl-D-erythritol + ATP = 4-CDP-2-C-methyl-D-erythritol 2-phosphate + ADP + H(+)</text>
        <dbReference type="Rhea" id="RHEA:18437"/>
        <dbReference type="ChEBI" id="CHEBI:15378"/>
        <dbReference type="ChEBI" id="CHEBI:30616"/>
        <dbReference type="ChEBI" id="CHEBI:57823"/>
        <dbReference type="ChEBI" id="CHEBI:57919"/>
        <dbReference type="ChEBI" id="CHEBI:456216"/>
        <dbReference type="EC" id="2.7.1.148"/>
    </reaction>
</comment>
<dbReference type="PANTHER" id="PTHR43527">
    <property type="entry name" value="4-DIPHOSPHOCYTIDYL-2-C-METHYL-D-ERYTHRITOL KINASE, CHLOROPLASTIC"/>
    <property type="match status" value="1"/>
</dbReference>
<feature type="active site" evidence="9">
    <location>
        <position position="8"/>
    </location>
</feature>
<evidence type="ECO:0000256" key="7">
    <source>
        <dbReference type="ARBA" id="ARBA00022840"/>
    </source>
</evidence>
<keyword evidence="9" id="KW-0414">Isoprene biosynthesis</keyword>
<feature type="binding site" evidence="9">
    <location>
        <begin position="91"/>
        <end position="101"/>
    </location>
    <ligand>
        <name>ATP</name>
        <dbReference type="ChEBI" id="CHEBI:30616"/>
    </ligand>
</feature>
<dbReference type="SUPFAM" id="SSF55060">
    <property type="entry name" value="GHMP Kinase, C-terminal domain"/>
    <property type="match status" value="1"/>
</dbReference>
<keyword evidence="4 9" id="KW-0808">Transferase</keyword>
<dbReference type="GO" id="GO:0016114">
    <property type="term" value="P:terpenoid biosynthetic process"/>
    <property type="evidence" value="ECO:0007669"/>
    <property type="project" value="UniProtKB-UniRule"/>
</dbReference>
<evidence type="ECO:0000256" key="6">
    <source>
        <dbReference type="ARBA" id="ARBA00022777"/>
    </source>
</evidence>
<dbReference type="Proteomes" id="UP000824175">
    <property type="component" value="Unassembled WGS sequence"/>
</dbReference>
<feature type="domain" description="GHMP kinase C-terminal" evidence="11">
    <location>
        <begin position="194"/>
        <end position="270"/>
    </location>
</feature>
<comment type="function">
    <text evidence="9">Catalyzes the phosphorylation of the position 2 hydroxy group of 4-diphosphocytidyl-2C-methyl-D-erythritol.</text>
</comment>
<evidence type="ECO:0000256" key="8">
    <source>
        <dbReference type="ARBA" id="ARBA00032554"/>
    </source>
</evidence>
<dbReference type="EC" id="2.7.1.148" evidence="2 9"/>
<gene>
    <name evidence="9" type="primary">ispE</name>
    <name evidence="12" type="ORF">IAD15_00435</name>
</gene>
<comment type="similarity">
    <text evidence="1 9">Belongs to the GHMP kinase family. IspE subfamily.</text>
</comment>
<dbReference type="GO" id="GO:0019288">
    <property type="term" value="P:isopentenyl diphosphate biosynthetic process, methylerythritol 4-phosphate pathway"/>
    <property type="evidence" value="ECO:0007669"/>
    <property type="project" value="UniProtKB-UniRule"/>
</dbReference>
<dbReference type="Pfam" id="PF00288">
    <property type="entry name" value="GHMP_kinases_N"/>
    <property type="match status" value="1"/>
</dbReference>
<keyword evidence="7 9" id="KW-0067">ATP-binding</keyword>
<dbReference type="InterPro" id="IPR020568">
    <property type="entry name" value="Ribosomal_Su5_D2-typ_SF"/>
</dbReference>
<proteinExistence type="inferred from homology"/>
<accession>A0A9D1HLB9</accession>
<dbReference type="HAMAP" id="MF_00061">
    <property type="entry name" value="IspE"/>
    <property type="match status" value="1"/>
</dbReference>
<evidence type="ECO:0000256" key="9">
    <source>
        <dbReference type="HAMAP-Rule" id="MF_00061"/>
    </source>
</evidence>
<reference evidence="12" key="1">
    <citation type="submission" date="2020-10" db="EMBL/GenBank/DDBJ databases">
        <authorList>
            <person name="Gilroy R."/>
        </authorList>
    </citation>
    <scope>NUCLEOTIDE SEQUENCE</scope>
    <source>
        <strain evidence="12">CHK195-11698</strain>
    </source>
</reference>
<evidence type="ECO:0000313" key="13">
    <source>
        <dbReference type="Proteomes" id="UP000824175"/>
    </source>
</evidence>
<feature type="active site" evidence="9">
    <location>
        <position position="133"/>
    </location>
</feature>